<dbReference type="OrthoDB" id="3182374at2"/>
<dbReference type="EMBL" id="SMZQ01000005">
    <property type="protein sequence ID" value="TDL37367.1"/>
    <property type="molecule type" value="Genomic_DNA"/>
</dbReference>
<comment type="similarity">
    <text evidence="1">Belongs to the HipA Ser/Thr kinase family.</text>
</comment>
<evidence type="ECO:0000256" key="3">
    <source>
        <dbReference type="ARBA" id="ARBA00022777"/>
    </source>
</evidence>
<sequence>MPEDLGFLKFVRSADVYKGGHLAGHLNRTDRGSVVFSYTPGYLEAGGKPVATTLPLASGPVEAPSGALPAFFSGLLPEGHRLTALKDAVKTSFGDELSLLLAVGADVPGDVQVVPEGAPAADPPALADTSRPEDLDFAALAHAVDTHGLPGVQAKASASMLTTPLTVAHHRYLLKLDPPRHPNLVVNEAAHLAGAKRLKIPVARHSVVTDRNGLPGLLVERFDRGQDDGLVRLALEDAAQVLNLPPASKYAVSSEEVAVALGGLCKAKAVAARNLYLQFVFAWLTGNGDLHAKNAAILEGRNGGWVVAPMYDIPCTLLYGDDSMALPIAGKVKNLKARHWRDFAAGIGLPERAAAAANKVALSAASAIDLEALPFTGSPLRGTLRELRFRRGELAGSA</sequence>
<feature type="domain" description="HipA N-terminal subdomain 1" evidence="5">
    <location>
        <begin position="15"/>
        <end position="113"/>
    </location>
</feature>
<dbReference type="InterPro" id="IPR052028">
    <property type="entry name" value="HipA_Ser/Thr_kinase"/>
</dbReference>
<dbReference type="Proteomes" id="UP000294621">
    <property type="component" value="Unassembled WGS sequence"/>
</dbReference>
<reference evidence="6 7" key="1">
    <citation type="submission" date="2019-03" db="EMBL/GenBank/DDBJ databases">
        <title>Genome Sequencing and Assembly of Various Microbes Isolated from Partially Reclaimed Soil and Acid Mine Drainage (AMD) Site.</title>
        <authorList>
            <person name="Steinbock B."/>
            <person name="Bechtold R."/>
            <person name="Sevigny J.L."/>
            <person name="Thomas D."/>
            <person name="Cuthill L.R."/>
            <person name="Aveiro Johannsen E.J."/>
            <person name="Thomas K."/>
            <person name="Ghosh A."/>
        </authorList>
    </citation>
    <scope>NUCLEOTIDE SEQUENCE [LARGE SCALE GENOMIC DNA]</scope>
    <source>
        <strain evidence="6 7">S-A1</strain>
    </source>
</reference>
<dbReference type="NCBIfam" id="TIGR03071">
    <property type="entry name" value="couple_hipA"/>
    <property type="match status" value="1"/>
</dbReference>
<dbReference type="GO" id="GO:0005829">
    <property type="term" value="C:cytosol"/>
    <property type="evidence" value="ECO:0007669"/>
    <property type="project" value="TreeGrafter"/>
</dbReference>
<dbReference type="Pfam" id="PF07804">
    <property type="entry name" value="HipA_C"/>
    <property type="match status" value="1"/>
</dbReference>
<accession>A0A4R5Y1M9</accession>
<keyword evidence="3" id="KW-0418">Kinase</keyword>
<proteinExistence type="inferred from homology"/>
<gene>
    <name evidence="6" type="ORF">E2R57_11555</name>
</gene>
<name>A0A4R5Y1M9_9MICC</name>
<comment type="caution">
    <text evidence="6">The sequence shown here is derived from an EMBL/GenBank/DDBJ whole genome shotgun (WGS) entry which is preliminary data.</text>
</comment>
<evidence type="ECO:0000256" key="2">
    <source>
        <dbReference type="ARBA" id="ARBA00022679"/>
    </source>
</evidence>
<evidence type="ECO:0000313" key="6">
    <source>
        <dbReference type="EMBL" id="TDL37367.1"/>
    </source>
</evidence>
<dbReference type="InterPro" id="IPR012893">
    <property type="entry name" value="HipA-like_C"/>
</dbReference>
<dbReference type="RefSeq" id="WP_133349187.1">
    <property type="nucleotide sequence ID" value="NZ_SMZQ01000005.1"/>
</dbReference>
<keyword evidence="2" id="KW-0808">Transferase</keyword>
<dbReference type="STRING" id="683150.G205_20599"/>
<organism evidence="6 7">
    <name type="scientific">Arthrobacter nitrophenolicus</name>
    <dbReference type="NCBI Taxonomy" id="683150"/>
    <lineage>
        <taxon>Bacteria</taxon>
        <taxon>Bacillati</taxon>
        <taxon>Actinomycetota</taxon>
        <taxon>Actinomycetes</taxon>
        <taxon>Micrococcales</taxon>
        <taxon>Micrococcaceae</taxon>
        <taxon>Arthrobacter</taxon>
    </lineage>
</organism>
<dbReference type="GO" id="GO:0004674">
    <property type="term" value="F:protein serine/threonine kinase activity"/>
    <property type="evidence" value="ECO:0007669"/>
    <property type="project" value="TreeGrafter"/>
</dbReference>
<evidence type="ECO:0000313" key="7">
    <source>
        <dbReference type="Proteomes" id="UP000294621"/>
    </source>
</evidence>
<dbReference type="PANTHER" id="PTHR37419:SF1">
    <property type="entry name" value="SERINE_THREONINE-PROTEIN KINASE TOXIN HIPA"/>
    <property type="match status" value="1"/>
</dbReference>
<evidence type="ECO:0000256" key="1">
    <source>
        <dbReference type="ARBA" id="ARBA00010164"/>
    </source>
</evidence>
<evidence type="ECO:0000259" key="4">
    <source>
        <dbReference type="Pfam" id="PF07804"/>
    </source>
</evidence>
<dbReference type="InterPro" id="IPR017508">
    <property type="entry name" value="HipA_N1"/>
</dbReference>
<dbReference type="PANTHER" id="PTHR37419">
    <property type="entry name" value="SERINE/THREONINE-PROTEIN KINASE TOXIN HIPA"/>
    <property type="match status" value="1"/>
</dbReference>
<dbReference type="Pfam" id="PF13657">
    <property type="entry name" value="Couple_hipA"/>
    <property type="match status" value="1"/>
</dbReference>
<evidence type="ECO:0000259" key="5">
    <source>
        <dbReference type="Pfam" id="PF13657"/>
    </source>
</evidence>
<dbReference type="AlphaFoldDB" id="A0A4R5Y1M9"/>
<feature type="domain" description="HipA-like C-terminal" evidence="4">
    <location>
        <begin position="149"/>
        <end position="366"/>
    </location>
</feature>
<protein>
    <submittedName>
        <fullName evidence="6">Type II toxin-antitoxin system HipA family toxin</fullName>
    </submittedName>
</protein>